<comment type="caution">
    <text evidence="1">The sequence shown here is derived from an EMBL/GenBank/DDBJ whole genome shotgun (WGS) entry which is preliminary data.</text>
</comment>
<reference evidence="1 2" key="1">
    <citation type="submission" date="2024-09" db="EMBL/GenBank/DDBJ databases">
        <authorList>
            <person name="Sun Q."/>
            <person name="Mori K."/>
        </authorList>
    </citation>
    <scope>NUCLEOTIDE SEQUENCE [LARGE SCALE GENOMIC DNA]</scope>
    <source>
        <strain evidence="1 2">CCM 7609</strain>
    </source>
</reference>
<dbReference type="Proteomes" id="UP001589575">
    <property type="component" value="Unassembled WGS sequence"/>
</dbReference>
<dbReference type="EMBL" id="JBHMFI010000001">
    <property type="protein sequence ID" value="MFB9071407.1"/>
    <property type="molecule type" value="Genomic_DNA"/>
</dbReference>
<keyword evidence="2" id="KW-1185">Reference proteome</keyword>
<evidence type="ECO:0000313" key="2">
    <source>
        <dbReference type="Proteomes" id="UP001589575"/>
    </source>
</evidence>
<gene>
    <name evidence="1" type="ORF">ACFFX0_09435</name>
</gene>
<sequence length="83" mass="9107">MRAGAGWGRVLRGGAVRLPLRARLRVAELACLDRWRTHNMGGITAAEGDDAGRAGGALRLRCRGRRRSRRGSRWSCAAPGRWP</sequence>
<organism evidence="1 2">
    <name type="scientific">Citricoccus parietis</name>
    <dbReference type="NCBI Taxonomy" id="592307"/>
    <lineage>
        <taxon>Bacteria</taxon>
        <taxon>Bacillati</taxon>
        <taxon>Actinomycetota</taxon>
        <taxon>Actinomycetes</taxon>
        <taxon>Micrococcales</taxon>
        <taxon>Micrococcaceae</taxon>
        <taxon>Citricoccus</taxon>
    </lineage>
</organism>
<evidence type="ECO:0000313" key="1">
    <source>
        <dbReference type="EMBL" id="MFB9071407.1"/>
    </source>
</evidence>
<accession>A0ABV5FXJ4</accession>
<name>A0ABV5FXJ4_9MICC</name>
<protein>
    <submittedName>
        <fullName evidence="1">Uncharacterized protein</fullName>
    </submittedName>
</protein>
<proteinExistence type="predicted"/>